<sequence>MQPLPLNRAFTLLEPGPVTWVATRSSQDGRANVMTITWTMVRDFEGGFVIATGPWNHSWRALTETRACVIAIPGADLIDTVIGVGMTTGAETDKFARFGLTALPAETVAAPLIGEALANVECRVEEVIEPHGLVLLRAEAAWTNPDRAERRTLHAVGDGTFVTDGDRLDRHEAMAAKLPGGLWPAT</sequence>
<dbReference type="EMBL" id="JFZB01000018">
    <property type="protein sequence ID" value="KFI25935.1"/>
    <property type="molecule type" value="Genomic_DNA"/>
</dbReference>
<accession>A0A086XV85</accession>
<dbReference type="OrthoDB" id="9792436at2"/>
<dbReference type="eggNOG" id="COG1853">
    <property type="taxonomic scope" value="Bacteria"/>
</dbReference>
<dbReference type="AlphaFoldDB" id="A0A086XV85"/>
<keyword evidence="2" id="KW-0285">Flavoprotein</keyword>
<name>A0A086XV85_9RHOB</name>
<dbReference type="PANTHER" id="PTHR43567:SF1">
    <property type="entry name" value="FLAVOREDOXIN"/>
    <property type="match status" value="1"/>
</dbReference>
<evidence type="ECO:0000256" key="2">
    <source>
        <dbReference type="ARBA" id="ARBA00022630"/>
    </source>
</evidence>
<evidence type="ECO:0000259" key="4">
    <source>
        <dbReference type="SMART" id="SM00903"/>
    </source>
</evidence>
<dbReference type="GO" id="GO:0010181">
    <property type="term" value="F:FMN binding"/>
    <property type="evidence" value="ECO:0007669"/>
    <property type="project" value="InterPro"/>
</dbReference>
<dbReference type="SMART" id="SM00903">
    <property type="entry name" value="Flavin_Reduct"/>
    <property type="match status" value="1"/>
</dbReference>
<proteinExistence type="inferred from homology"/>
<feature type="domain" description="Flavin reductase like" evidence="4">
    <location>
        <begin position="12"/>
        <end position="163"/>
    </location>
</feature>
<comment type="caution">
    <text evidence="5">The sequence shown here is derived from an EMBL/GenBank/DDBJ whole genome shotgun (WGS) entry which is preliminary data.</text>
</comment>
<evidence type="ECO:0000313" key="5">
    <source>
        <dbReference type="EMBL" id="KFI25935.1"/>
    </source>
</evidence>
<dbReference type="GO" id="GO:0016646">
    <property type="term" value="F:oxidoreductase activity, acting on the CH-NH group of donors, NAD or NADP as acceptor"/>
    <property type="evidence" value="ECO:0007669"/>
    <property type="project" value="UniProtKB-ARBA"/>
</dbReference>
<dbReference type="InterPro" id="IPR052174">
    <property type="entry name" value="Flavoredoxin"/>
</dbReference>
<reference evidence="5 6" key="1">
    <citation type="submission" date="2014-03" db="EMBL/GenBank/DDBJ databases">
        <title>Genome of Paenirhodobacter enshiensis DW2-9.</title>
        <authorList>
            <person name="Wang D."/>
            <person name="Wang G."/>
        </authorList>
    </citation>
    <scope>NUCLEOTIDE SEQUENCE [LARGE SCALE GENOMIC DNA]</scope>
    <source>
        <strain evidence="5 6">DW2-9</strain>
    </source>
</reference>
<comment type="similarity">
    <text evidence="3">Belongs to the flavoredoxin family.</text>
</comment>
<evidence type="ECO:0000313" key="6">
    <source>
        <dbReference type="Proteomes" id="UP000028824"/>
    </source>
</evidence>
<dbReference type="SUPFAM" id="SSF50475">
    <property type="entry name" value="FMN-binding split barrel"/>
    <property type="match status" value="1"/>
</dbReference>
<organism evidence="5 6">
    <name type="scientific">Paenirhodobacter enshiensis</name>
    <dbReference type="NCBI Taxonomy" id="1105367"/>
    <lineage>
        <taxon>Bacteria</taxon>
        <taxon>Pseudomonadati</taxon>
        <taxon>Pseudomonadota</taxon>
        <taxon>Alphaproteobacteria</taxon>
        <taxon>Rhodobacterales</taxon>
        <taxon>Rhodobacter group</taxon>
        <taxon>Paenirhodobacter</taxon>
    </lineage>
</organism>
<dbReference type="PANTHER" id="PTHR43567">
    <property type="entry name" value="FLAVOREDOXIN-RELATED-RELATED"/>
    <property type="match status" value="1"/>
</dbReference>
<gene>
    <name evidence="5" type="ORF">CG50_02880</name>
</gene>
<evidence type="ECO:0000256" key="3">
    <source>
        <dbReference type="ARBA" id="ARBA00038054"/>
    </source>
</evidence>
<dbReference type="STRING" id="1105367.CG50_02880"/>
<keyword evidence="6" id="KW-1185">Reference proteome</keyword>
<dbReference type="Proteomes" id="UP000028824">
    <property type="component" value="Unassembled WGS sequence"/>
</dbReference>
<evidence type="ECO:0000256" key="1">
    <source>
        <dbReference type="ARBA" id="ARBA00001917"/>
    </source>
</evidence>
<dbReference type="InterPro" id="IPR002563">
    <property type="entry name" value="Flavin_Rdtase-like_dom"/>
</dbReference>
<dbReference type="Gene3D" id="2.30.110.10">
    <property type="entry name" value="Electron Transport, Fmn-binding Protein, Chain A"/>
    <property type="match status" value="1"/>
</dbReference>
<dbReference type="InterPro" id="IPR012349">
    <property type="entry name" value="Split_barrel_FMN-bd"/>
</dbReference>
<protein>
    <submittedName>
        <fullName evidence="5">Flavin reductase</fullName>
    </submittedName>
</protein>
<comment type="cofactor">
    <cofactor evidence="1">
        <name>FMN</name>
        <dbReference type="ChEBI" id="CHEBI:58210"/>
    </cofactor>
</comment>
<dbReference type="Pfam" id="PF01613">
    <property type="entry name" value="Flavin_Reduct"/>
    <property type="match status" value="1"/>
</dbReference>